<dbReference type="Gene3D" id="1.10.8.10">
    <property type="entry name" value="DNA helicase RuvA subunit, C-terminal domain"/>
    <property type="match status" value="1"/>
</dbReference>
<dbReference type="EMBL" id="MCGE01000026">
    <property type="protein sequence ID" value="ORZ09862.1"/>
    <property type="molecule type" value="Genomic_DNA"/>
</dbReference>
<dbReference type="Pfam" id="PF25556">
    <property type="entry name" value="SET_TTL"/>
    <property type="match status" value="2"/>
</dbReference>
<feature type="domain" description="Tubulin--tyrosine ligase-like protein 12 SET-like" evidence="1">
    <location>
        <begin position="67"/>
        <end position="109"/>
    </location>
</feature>
<dbReference type="PROSITE" id="PS51221">
    <property type="entry name" value="TTL"/>
    <property type="match status" value="1"/>
</dbReference>
<gene>
    <name evidence="2" type="ORF">BCR42DRAFT_494800</name>
</gene>
<keyword evidence="3" id="KW-1185">Reference proteome</keyword>
<keyword evidence="2" id="KW-0436">Ligase</keyword>
<dbReference type="InterPro" id="IPR057954">
    <property type="entry name" value="SET_TTL12"/>
</dbReference>
<evidence type="ECO:0000313" key="2">
    <source>
        <dbReference type="EMBL" id="ORZ09862.1"/>
    </source>
</evidence>
<reference evidence="2 3" key="1">
    <citation type="submission" date="2016-07" db="EMBL/GenBank/DDBJ databases">
        <title>Pervasive Adenine N6-methylation of Active Genes in Fungi.</title>
        <authorList>
            <consortium name="DOE Joint Genome Institute"/>
            <person name="Mondo S.J."/>
            <person name="Dannebaum R.O."/>
            <person name="Kuo R.C."/>
            <person name="Labutti K."/>
            <person name="Haridas S."/>
            <person name="Kuo A."/>
            <person name="Salamov A."/>
            <person name="Ahrendt S.R."/>
            <person name="Lipzen A."/>
            <person name="Sullivan W."/>
            <person name="Andreopoulos W.B."/>
            <person name="Clum A."/>
            <person name="Lindquist E."/>
            <person name="Daum C."/>
            <person name="Ramamoorthy G.K."/>
            <person name="Gryganskyi A."/>
            <person name="Culley D."/>
            <person name="Magnuson J.K."/>
            <person name="James T.Y."/>
            <person name="O'Malley M.A."/>
            <person name="Stajich J.E."/>
            <person name="Spatafora J.W."/>
            <person name="Visel A."/>
            <person name="Grigoriev I.V."/>
        </authorList>
    </citation>
    <scope>NUCLEOTIDE SEQUENCE [LARGE SCALE GENOMIC DNA]</scope>
    <source>
        <strain evidence="2 3">NRRL 1336</strain>
    </source>
</reference>
<dbReference type="AlphaFoldDB" id="A0A1X2I5I1"/>
<dbReference type="CDD" id="cd14278">
    <property type="entry name" value="UBA_NAC_like"/>
    <property type="match status" value="1"/>
</dbReference>
<accession>A0A1X2I5I1</accession>
<feature type="domain" description="Tubulin--tyrosine ligase-like protein 12 SET-like" evidence="1">
    <location>
        <begin position="213"/>
        <end position="299"/>
    </location>
</feature>
<proteinExistence type="predicted"/>
<sequence>MSSAFESFVAVHQYQLESIPQDLWQPLFMKLGEDYLDAGSVMELHQGDPLPGLSLHLKQDVGNLEKHSDIFLIDHAWTTTPETAKQQLHENPTTLLERLENLMGIEAEEGWVDDDEEDDDIEHDDELISMVAEQANVSYEKAKQALIDENYEVVNAIANLTIDPEFQKQADALQDQVLGQLIASGKAQEKEDTVNKEKEEKKQQWIKDWMNRRVNNVYDTMWSFIQTYSYTVLKTDGQSAAQTALYVNDEVGSAVSHSSQPNMVCVPFIFSRGASGMIPYSILFPIQTIQPGELITCDLVPKTLERDSDRQAYLLAFQNRLAPEEQHNGDEQKAALQNAFKTLVATSDNGKTSNDDVTITNPEKYRNALLSSAASSKTVKVYTDIDCIRSGVTLPNIQWVKEEGQADITWTKTAVESSSLHSNLIYQQNFAQLIRRAYGCTDSALWFLPSYLLSKELAECVGDALDQTSSSGKPVLWTTQSYDTPEQPSQRRRIITTLPELIRQYDTPMTPQLVQHYPTNPCLYNGKKFHLRYMVLLNQHSPSSSDTWFAGVYNKMFWVRLANKKFNMEDVQDMDRQLLVGNDAGYEMTVLDHTSFIRHMEKEHAPLKWNDVQGNINKVIKDILHAASTQSIAAENKASGTSFGVFTFDFMLTEAFQPVIMDIQSTINPSTVCKDDKQIVDNFLSVIDSRFDALDKGLETFTLL</sequence>
<dbReference type="Gene3D" id="3.30.470.20">
    <property type="entry name" value="ATP-grasp fold, B domain"/>
    <property type="match status" value="1"/>
</dbReference>
<dbReference type="STRING" id="90262.A0A1X2I5I1"/>
<name>A0A1X2I5I1_9FUNG</name>
<organism evidence="2 3">
    <name type="scientific">Absidia repens</name>
    <dbReference type="NCBI Taxonomy" id="90262"/>
    <lineage>
        <taxon>Eukaryota</taxon>
        <taxon>Fungi</taxon>
        <taxon>Fungi incertae sedis</taxon>
        <taxon>Mucoromycota</taxon>
        <taxon>Mucoromycotina</taxon>
        <taxon>Mucoromycetes</taxon>
        <taxon>Mucorales</taxon>
        <taxon>Cunninghamellaceae</taxon>
        <taxon>Absidia</taxon>
    </lineage>
</organism>
<dbReference type="PANTHER" id="PTHR46088:SF1">
    <property type="entry name" value="TUBULIN--TYROSINE LIGASE-LIKE PROTEIN 12"/>
    <property type="match status" value="1"/>
</dbReference>
<dbReference type="GO" id="GO:0016874">
    <property type="term" value="F:ligase activity"/>
    <property type="evidence" value="ECO:0007669"/>
    <property type="project" value="UniProtKB-KW"/>
</dbReference>
<dbReference type="Proteomes" id="UP000193560">
    <property type="component" value="Unassembled WGS sequence"/>
</dbReference>
<dbReference type="OrthoDB" id="2127950at2759"/>
<evidence type="ECO:0000313" key="3">
    <source>
        <dbReference type="Proteomes" id="UP000193560"/>
    </source>
</evidence>
<evidence type="ECO:0000259" key="1">
    <source>
        <dbReference type="Pfam" id="PF25556"/>
    </source>
</evidence>
<dbReference type="GO" id="GO:0005737">
    <property type="term" value="C:cytoplasm"/>
    <property type="evidence" value="ECO:0007669"/>
    <property type="project" value="TreeGrafter"/>
</dbReference>
<dbReference type="InterPro" id="IPR027749">
    <property type="entry name" value="TTLL12"/>
</dbReference>
<comment type="caution">
    <text evidence="2">The sequence shown here is derived from an EMBL/GenBank/DDBJ whole genome shotgun (WGS) entry which is preliminary data.</text>
</comment>
<dbReference type="Pfam" id="PF03133">
    <property type="entry name" value="TTL"/>
    <property type="match status" value="1"/>
</dbReference>
<protein>
    <submittedName>
        <fullName evidence="2">Tubulin-tyrosine ligase family-domain-containing protein</fullName>
    </submittedName>
</protein>
<dbReference type="InterPro" id="IPR004344">
    <property type="entry name" value="TTL/TTLL_fam"/>
</dbReference>
<dbReference type="PANTHER" id="PTHR46088">
    <property type="entry name" value="TUBULIN--TYROSINE LIGASE-LIKE PROTEIN 12"/>
    <property type="match status" value="1"/>
</dbReference>